<protein>
    <submittedName>
        <fullName evidence="1">Uncharacterized protein</fullName>
    </submittedName>
</protein>
<evidence type="ECO:0000313" key="2">
    <source>
        <dbReference type="Proteomes" id="UP000634136"/>
    </source>
</evidence>
<keyword evidence="2" id="KW-1185">Reference proteome</keyword>
<gene>
    <name evidence="1" type="ORF">G2W53_039855</name>
</gene>
<sequence length="75" mass="8998">MIPQLEDPSRFKIHDFIKFDESIDPDNHLNTYYKSMMKWGRNEELFLNHFHHCLTAFALKWFTRLDKGSLNPSIA</sequence>
<accession>A0A834W8B6</accession>
<dbReference type="AlphaFoldDB" id="A0A834W8B6"/>
<comment type="caution">
    <text evidence="1">The sequence shown here is derived from an EMBL/GenBank/DDBJ whole genome shotgun (WGS) entry which is preliminary data.</text>
</comment>
<name>A0A834W8B6_9FABA</name>
<dbReference type="EMBL" id="JAAIUW010000012">
    <property type="protein sequence ID" value="KAF7807694.1"/>
    <property type="molecule type" value="Genomic_DNA"/>
</dbReference>
<organism evidence="1 2">
    <name type="scientific">Senna tora</name>
    <dbReference type="NCBI Taxonomy" id="362788"/>
    <lineage>
        <taxon>Eukaryota</taxon>
        <taxon>Viridiplantae</taxon>
        <taxon>Streptophyta</taxon>
        <taxon>Embryophyta</taxon>
        <taxon>Tracheophyta</taxon>
        <taxon>Spermatophyta</taxon>
        <taxon>Magnoliopsida</taxon>
        <taxon>eudicotyledons</taxon>
        <taxon>Gunneridae</taxon>
        <taxon>Pentapetalae</taxon>
        <taxon>rosids</taxon>
        <taxon>fabids</taxon>
        <taxon>Fabales</taxon>
        <taxon>Fabaceae</taxon>
        <taxon>Caesalpinioideae</taxon>
        <taxon>Cassia clade</taxon>
        <taxon>Senna</taxon>
    </lineage>
</organism>
<evidence type="ECO:0000313" key="1">
    <source>
        <dbReference type="EMBL" id="KAF7807694.1"/>
    </source>
</evidence>
<dbReference type="Proteomes" id="UP000634136">
    <property type="component" value="Unassembled WGS sequence"/>
</dbReference>
<reference evidence="1" key="1">
    <citation type="submission" date="2020-09" db="EMBL/GenBank/DDBJ databases">
        <title>Genome-Enabled Discovery of Anthraquinone Biosynthesis in Senna tora.</title>
        <authorList>
            <person name="Kang S.-H."/>
            <person name="Pandey R.P."/>
            <person name="Lee C.-M."/>
            <person name="Sim J.-S."/>
            <person name="Jeong J.-T."/>
            <person name="Choi B.-S."/>
            <person name="Jung M."/>
            <person name="Ginzburg D."/>
            <person name="Zhao K."/>
            <person name="Won S.Y."/>
            <person name="Oh T.-J."/>
            <person name="Yu Y."/>
            <person name="Kim N.-H."/>
            <person name="Lee O.R."/>
            <person name="Lee T.-H."/>
            <person name="Bashyal P."/>
            <person name="Kim T.-S."/>
            <person name="Lee W.-H."/>
            <person name="Kawkins C."/>
            <person name="Kim C.-K."/>
            <person name="Kim J.S."/>
            <person name="Ahn B.O."/>
            <person name="Rhee S.Y."/>
            <person name="Sohng J.K."/>
        </authorList>
    </citation>
    <scope>NUCLEOTIDE SEQUENCE</scope>
    <source>
        <tissue evidence="1">Leaf</tissue>
    </source>
</reference>
<proteinExistence type="predicted"/>